<proteinExistence type="predicted"/>
<sequence length="350" mass="38758">MSDAIDFSSGLPLDAESIVQEAPSQAGWAENLLFAVYDAKCDIGLWLHLGTVPAEWTMWEDRLLAMLPGDQGLLSLCCYHKTAPERRPAGAVLAFECLEPFRRWRTTFDGFALLSSNSDMVDGLARDGNRKRFRANLEIVCETPVWDAHAAALAETGKGEMATQSWAHEHYEQLVTVKGTVQYDNGEVVAYDGVGWRDHSRGRRDAWEKGWGGHVIMGALFPGGRGWGLSRYWAPDGAITLEGGYVIDSDGILRHVEVDTAPRVTEFLFSGERIPAALRWAGVRTEFDVVSHRSMWASMSHSLAVGVDHSINDISYVLNFCKTTWDGEEGWAYVERSDTVSAPTPEPFSA</sequence>
<comment type="caution">
    <text evidence="1">The sequence shown here is derived from an EMBL/GenBank/DDBJ whole genome shotgun (WGS) entry which is preliminary data.</text>
</comment>
<name>A0A7W7F8V0_9SPHN</name>
<reference evidence="1 2" key="1">
    <citation type="submission" date="2020-08" db="EMBL/GenBank/DDBJ databases">
        <title>Genomic Encyclopedia of Type Strains, Phase IV (KMG-IV): sequencing the most valuable type-strain genomes for metagenomic binning, comparative biology and taxonomic classification.</title>
        <authorList>
            <person name="Goeker M."/>
        </authorList>
    </citation>
    <scope>NUCLEOTIDE SEQUENCE [LARGE SCALE GENOMIC DNA]</scope>
    <source>
        <strain evidence="1 2">DSM 17328</strain>
    </source>
</reference>
<dbReference type="AlphaFoldDB" id="A0A7W7F8V0"/>
<dbReference type="SUPFAM" id="SSF159245">
    <property type="entry name" value="AttH-like"/>
    <property type="match status" value="1"/>
</dbReference>
<evidence type="ECO:0008006" key="3">
    <source>
        <dbReference type="Google" id="ProtNLM"/>
    </source>
</evidence>
<dbReference type="Proteomes" id="UP000566324">
    <property type="component" value="Unassembled WGS sequence"/>
</dbReference>
<dbReference type="EMBL" id="JACHNZ010000015">
    <property type="protein sequence ID" value="MBB4632003.1"/>
    <property type="molecule type" value="Genomic_DNA"/>
</dbReference>
<gene>
    <name evidence="1" type="ORF">GGQ98_001620</name>
</gene>
<evidence type="ECO:0000313" key="2">
    <source>
        <dbReference type="Proteomes" id="UP000566324"/>
    </source>
</evidence>
<dbReference type="RefSeq" id="WP_184067721.1">
    <property type="nucleotide sequence ID" value="NZ_JACHNZ010000015.1"/>
</dbReference>
<protein>
    <recommendedName>
        <fullName evidence="3">6-phosphofructokinase</fullName>
    </recommendedName>
</protein>
<organism evidence="1 2">
    <name type="scientific">Sphingosinicella soli</name>
    <dbReference type="NCBI Taxonomy" id="333708"/>
    <lineage>
        <taxon>Bacteria</taxon>
        <taxon>Pseudomonadati</taxon>
        <taxon>Pseudomonadota</taxon>
        <taxon>Alphaproteobacteria</taxon>
        <taxon>Sphingomonadales</taxon>
        <taxon>Sphingosinicellaceae</taxon>
        <taxon>Sphingosinicella</taxon>
    </lineage>
</organism>
<accession>A0A7W7F8V0</accession>
<evidence type="ECO:0000313" key="1">
    <source>
        <dbReference type="EMBL" id="MBB4632003.1"/>
    </source>
</evidence>
<keyword evidence="2" id="KW-1185">Reference proteome</keyword>